<dbReference type="OrthoDB" id="9796817at2"/>
<dbReference type="Gene3D" id="3.40.190.10">
    <property type="entry name" value="Periplasmic binding protein-like II"/>
    <property type="match status" value="1"/>
</dbReference>
<sequence>MKRRKSWLLLLSFVLVLGVLAACSGKKPASGDDDKSKGEPKKGGTITGVMDTAPTGLFNPIFYTEAYESNILSFTHEGLLSQDENLGFIPNLAKEWEFNDDQTEVTFKLEEGVKWHDGEPFTANDVVFTYKTLASPGYVEAGGVRVNYVERLLGYEEFSTGKTQEFQGVVAGDEHTVTFKFAQPNVMALPDAAFPIIPEHVFKDIPIADIPQAPASRNPNEVVGTGPFKFTEMVEGEQYVLSKHADYWKGEPKLDRVVWKIVDQAVILGLLEKGEIDFVADPNGVQPADYETVADMEHVKLIEQPDFGYQIMGMMMNHRAKGDTAVDPSKWTENKKLSNQKVRQAIAYAVDRQGIIDGLLYGRGSVQNSPIATQFWAYDGETPNQYKFDPEKAKELLDEAGYVDKDGDGFREDPQGNKWVLNMNYPTGNQIRERSAPIIVEFLEEVGIDIELRQPKETAAYFEDLENNSQDWDLYLMGWSLSSTDPDPSGLWASTSGYNYQRWINPDSDKLLKEAVKPPDAFEQDYRKKVYSDWQVLFGEDMPSLLLYAQNSIWAHNKRLQGISVLPSTFINDPHLWYVTE</sequence>
<feature type="chain" id="PRO_5038819464" evidence="5">
    <location>
        <begin position="22"/>
        <end position="581"/>
    </location>
</feature>
<dbReference type="PROSITE" id="PS51257">
    <property type="entry name" value="PROKAR_LIPOPROTEIN"/>
    <property type="match status" value="1"/>
</dbReference>
<proteinExistence type="inferred from homology"/>
<dbReference type="PIRSF" id="PIRSF002741">
    <property type="entry name" value="MppA"/>
    <property type="match status" value="1"/>
</dbReference>
<dbReference type="InterPro" id="IPR000914">
    <property type="entry name" value="SBP_5_dom"/>
</dbReference>
<dbReference type="GO" id="GO:0015833">
    <property type="term" value="P:peptide transport"/>
    <property type="evidence" value="ECO:0007669"/>
    <property type="project" value="TreeGrafter"/>
</dbReference>
<dbReference type="InterPro" id="IPR030678">
    <property type="entry name" value="Peptide/Ni-bd"/>
</dbReference>
<evidence type="ECO:0000313" key="7">
    <source>
        <dbReference type="EMBL" id="RDU37048.1"/>
    </source>
</evidence>
<dbReference type="Pfam" id="PF00496">
    <property type="entry name" value="SBP_bac_5"/>
    <property type="match status" value="1"/>
</dbReference>
<dbReference type="Gene3D" id="3.90.76.10">
    <property type="entry name" value="Dipeptide-binding Protein, Domain 1"/>
    <property type="match status" value="1"/>
</dbReference>
<keyword evidence="2" id="KW-0813">Transport</keyword>
<evidence type="ECO:0000313" key="8">
    <source>
        <dbReference type="Proteomes" id="UP000257144"/>
    </source>
</evidence>
<name>A0A3D8GRI9_9BACI</name>
<feature type="signal peptide" evidence="5">
    <location>
        <begin position="1"/>
        <end position="21"/>
    </location>
</feature>
<dbReference type="PANTHER" id="PTHR30290">
    <property type="entry name" value="PERIPLASMIC BINDING COMPONENT OF ABC TRANSPORTER"/>
    <property type="match status" value="1"/>
</dbReference>
<dbReference type="InterPro" id="IPR039424">
    <property type="entry name" value="SBP_5"/>
</dbReference>
<evidence type="ECO:0000256" key="4">
    <source>
        <dbReference type="SAM" id="MobiDB-lite"/>
    </source>
</evidence>
<evidence type="ECO:0000256" key="2">
    <source>
        <dbReference type="ARBA" id="ARBA00022448"/>
    </source>
</evidence>
<evidence type="ECO:0000256" key="5">
    <source>
        <dbReference type="SAM" id="SignalP"/>
    </source>
</evidence>
<dbReference type="CDD" id="cd08514">
    <property type="entry name" value="PBP2_AppA_like"/>
    <property type="match status" value="1"/>
</dbReference>
<dbReference type="SUPFAM" id="SSF53850">
    <property type="entry name" value="Periplasmic binding protein-like II"/>
    <property type="match status" value="1"/>
</dbReference>
<dbReference type="PANTHER" id="PTHR30290:SF9">
    <property type="entry name" value="OLIGOPEPTIDE-BINDING PROTEIN APPA"/>
    <property type="match status" value="1"/>
</dbReference>
<keyword evidence="8" id="KW-1185">Reference proteome</keyword>
<evidence type="ECO:0000256" key="3">
    <source>
        <dbReference type="ARBA" id="ARBA00022729"/>
    </source>
</evidence>
<dbReference type="GO" id="GO:0042597">
    <property type="term" value="C:periplasmic space"/>
    <property type="evidence" value="ECO:0007669"/>
    <property type="project" value="UniProtKB-ARBA"/>
</dbReference>
<gene>
    <name evidence="7" type="ORF">DRW41_10195</name>
</gene>
<dbReference type="Proteomes" id="UP000257144">
    <property type="component" value="Unassembled WGS sequence"/>
</dbReference>
<organism evidence="7 8">
    <name type="scientific">Neobacillus piezotolerans</name>
    <dbReference type="NCBI Taxonomy" id="2259171"/>
    <lineage>
        <taxon>Bacteria</taxon>
        <taxon>Bacillati</taxon>
        <taxon>Bacillota</taxon>
        <taxon>Bacilli</taxon>
        <taxon>Bacillales</taxon>
        <taxon>Bacillaceae</taxon>
        <taxon>Neobacillus</taxon>
    </lineage>
</organism>
<dbReference type="GO" id="GO:1904680">
    <property type="term" value="F:peptide transmembrane transporter activity"/>
    <property type="evidence" value="ECO:0007669"/>
    <property type="project" value="TreeGrafter"/>
</dbReference>
<keyword evidence="3 5" id="KW-0732">Signal</keyword>
<feature type="compositionally biased region" description="Basic and acidic residues" evidence="4">
    <location>
        <begin position="29"/>
        <end position="42"/>
    </location>
</feature>
<dbReference type="AlphaFoldDB" id="A0A3D8GRI9"/>
<reference evidence="7 8" key="1">
    <citation type="submission" date="2018-07" db="EMBL/GenBank/DDBJ databases">
        <title>Bacillus sp. YLB-04 draft genome sequence.</title>
        <authorList>
            <person name="Yu L."/>
            <person name="Tang X."/>
        </authorList>
    </citation>
    <scope>NUCLEOTIDE SEQUENCE [LARGE SCALE GENOMIC DNA]</scope>
    <source>
        <strain evidence="7 8">YLB-04</strain>
    </source>
</reference>
<dbReference type="Gene3D" id="3.10.105.10">
    <property type="entry name" value="Dipeptide-binding Protein, Domain 3"/>
    <property type="match status" value="1"/>
</dbReference>
<evidence type="ECO:0000259" key="6">
    <source>
        <dbReference type="Pfam" id="PF00496"/>
    </source>
</evidence>
<evidence type="ECO:0000256" key="1">
    <source>
        <dbReference type="ARBA" id="ARBA00005695"/>
    </source>
</evidence>
<comment type="similarity">
    <text evidence="1">Belongs to the bacterial solute-binding protein 5 family.</text>
</comment>
<protein>
    <submittedName>
        <fullName evidence="7">Peptide ABC transporter substrate-binding protein</fullName>
    </submittedName>
</protein>
<accession>A0A3D8GRI9</accession>
<dbReference type="GO" id="GO:0043190">
    <property type="term" value="C:ATP-binding cassette (ABC) transporter complex"/>
    <property type="evidence" value="ECO:0007669"/>
    <property type="project" value="InterPro"/>
</dbReference>
<feature type="domain" description="Solute-binding protein family 5" evidence="6">
    <location>
        <begin position="88"/>
        <end position="496"/>
    </location>
</feature>
<feature type="region of interest" description="Disordered" evidence="4">
    <location>
        <begin position="25"/>
        <end position="47"/>
    </location>
</feature>
<comment type="caution">
    <text evidence="7">The sequence shown here is derived from an EMBL/GenBank/DDBJ whole genome shotgun (WGS) entry which is preliminary data.</text>
</comment>
<dbReference type="EMBL" id="QNQT01000003">
    <property type="protein sequence ID" value="RDU37048.1"/>
    <property type="molecule type" value="Genomic_DNA"/>
</dbReference>